<evidence type="ECO:0000313" key="1">
    <source>
        <dbReference type="EMBL" id="OON13680.1"/>
    </source>
</evidence>
<accession>A0A1S8WGV8</accession>
<keyword evidence="2" id="KW-1185">Reference proteome</keyword>
<dbReference type="EMBL" id="KV907206">
    <property type="protein sequence ID" value="OON13680.1"/>
    <property type="molecule type" value="Genomic_DNA"/>
</dbReference>
<evidence type="ECO:0000313" key="2">
    <source>
        <dbReference type="Proteomes" id="UP000243686"/>
    </source>
</evidence>
<proteinExistence type="predicted"/>
<name>A0A1S8WGV8_OPIVI</name>
<dbReference type="Proteomes" id="UP000243686">
    <property type="component" value="Unassembled WGS sequence"/>
</dbReference>
<protein>
    <submittedName>
        <fullName evidence="1">Uncharacterized protein</fullName>
    </submittedName>
</protein>
<sequence length="75" mass="8047">MSLTGDLYDKYTVGGPLSCNSPESAMNRSVLGQIVIGFIIHYDLCDPPSSSQPDPSMGFNTKLGNGWFGGTKVLY</sequence>
<dbReference type="AlphaFoldDB" id="A0A1S8WGV8"/>
<gene>
    <name evidence="1" type="ORF">X801_10543</name>
</gene>
<feature type="non-terminal residue" evidence="1">
    <location>
        <position position="75"/>
    </location>
</feature>
<organism evidence="1 2">
    <name type="scientific">Opisthorchis viverrini</name>
    <name type="common">Southeast Asian liver fluke</name>
    <dbReference type="NCBI Taxonomy" id="6198"/>
    <lineage>
        <taxon>Eukaryota</taxon>
        <taxon>Metazoa</taxon>
        <taxon>Spiralia</taxon>
        <taxon>Lophotrochozoa</taxon>
        <taxon>Platyhelminthes</taxon>
        <taxon>Trematoda</taxon>
        <taxon>Digenea</taxon>
        <taxon>Opisthorchiida</taxon>
        <taxon>Opisthorchiata</taxon>
        <taxon>Opisthorchiidae</taxon>
        <taxon>Opisthorchis</taxon>
    </lineage>
</organism>
<reference evidence="1 2" key="1">
    <citation type="submission" date="2015-03" db="EMBL/GenBank/DDBJ databases">
        <title>Draft genome of the nematode, Opisthorchis viverrini.</title>
        <authorList>
            <person name="Mitreva M."/>
        </authorList>
    </citation>
    <scope>NUCLEOTIDE SEQUENCE [LARGE SCALE GENOMIC DNA]</scope>
    <source>
        <strain evidence="1">Khon Kaen</strain>
    </source>
</reference>